<feature type="transmembrane region" description="Helical" evidence="1">
    <location>
        <begin position="35"/>
        <end position="54"/>
    </location>
</feature>
<feature type="transmembrane region" description="Helical" evidence="1">
    <location>
        <begin position="75"/>
        <end position="94"/>
    </location>
</feature>
<feature type="transmembrane region" description="Helical" evidence="1">
    <location>
        <begin position="222"/>
        <end position="239"/>
    </location>
</feature>
<keyword evidence="1" id="KW-0472">Membrane</keyword>
<accession>K6DWU1</accession>
<keyword evidence="3" id="KW-1185">Reference proteome</keyword>
<protein>
    <submittedName>
        <fullName evidence="2">Uncharacterized protein</fullName>
    </submittedName>
</protein>
<feature type="transmembrane region" description="Helical" evidence="1">
    <location>
        <begin position="12"/>
        <end position="29"/>
    </location>
</feature>
<dbReference type="OrthoDB" id="2942986at2"/>
<feature type="transmembrane region" description="Helical" evidence="1">
    <location>
        <begin position="130"/>
        <end position="148"/>
    </location>
</feature>
<sequence>MKILKRNSVPFFILFLIHTFLLGFTFYRNKNRKDILVLLVSNMGFAYLFEYFVFNLFNSYVYKPKIVKKSFFDNVFGAVLSQAIFVPFTAVFLTLSKSGWVVKISGSIYFSLIELLFLRLGVYKHNWWKTIYTLILLPFYFKWSDYWYSCIGKKNQIVQFASYFLLIMVTETNLFFVLAIMRKFRFGMGRYHSWTEHFILSPLYSITLSVFTAITMKKQNDVAAKLKVIVLAIGLNYFFQKIKLLKNKLRDIEYLLIRIVMVFVYGQYREWVYGERDKG</sequence>
<comment type="caution">
    <text evidence="2">The sequence shown here is derived from an EMBL/GenBank/DDBJ whole genome shotgun (WGS) entry which is preliminary data.</text>
</comment>
<dbReference type="RefSeq" id="WP_007087204.1">
    <property type="nucleotide sequence ID" value="NZ_AJLS01000136.1"/>
</dbReference>
<evidence type="ECO:0000313" key="2">
    <source>
        <dbReference type="EMBL" id="EKN65326.1"/>
    </source>
</evidence>
<feature type="transmembrane region" description="Helical" evidence="1">
    <location>
        <begin position="193"/>
        <end position="216"/>
    </location>
</feature>
<feature type="transmembrane region" description="Helical" evidence="1">
    <location>
        <begin position="160"/>
        <end position="181"/>
    </location>
</feature>
<proteinExistence type="predicted"/>
<feature type="transmembrane region" description="Helical" evidence="1">
    <location>
        <begin position="100"/>
        <end position="118"/>
    </location>
</feature>
<dbReference type="PATRIC" id="fig|1117379.3.peg.4367"/>
<name>K6DWU1_9BACI</name>
<dbReference type="STRING" id="1117379.BABA_21061"/>
<dbReference type="eggNOG" id="ENOG50326F1">
    <property type="taxonomic scope" value="Bacteria"/>
</dbReference>
<dbReference type="EMBL" id="AJLS01000136">
    <property type="protein sequence ID" value="EKN65326.1"/>
    <property type="molecule type" value="Genomic_DNA"/>
</dbReference>
<keyword evidence="1" id="KW-0812">Transmembrane</keyword>
<dbReference type="AlphaFoldDB" id="K6DWU1"/>
<gene>
    <name evidence="2" type="ORF">BABA_21061</name>
</gene>
<dbReference type="Proteomes" id="UP000006316">
    <property type="component" value="Unassembled WGS sequence"/>
</dbReference>
<evidence type="ECO:0000256" key="1">
    <source>
        <dbReference type="SAM" id="Phobius"/>
    </source>
</evidence>
<organism evidence="2 3">
    <name type="scientific">Neobacillus bataviensis LMG 21833</name>
    <dbReference type="NCBI Taxonomy" id="1117379"/>
    <lineage>
        <taxon>Bacteria</taxon>
        <taxon>Bacillati</taxon>
        <taxon>Bacillota</taxon>
        <taxon>Bacilli</taxon>
        <taxon>Bacillales</taxon>
        <taxon>Bacillaceae</taxon>
        <taxon>Neobacillus</taxon>
    </lineage>
</organism>
<evidence type="ECO:0000313" key="3">
    <source>
        <dbReference type="Proteomes" id="UP000006316"/>
    </source>
</evidence>
<keyword evidence="1" id="KW-1133">Transmembrane helix</keyword>
<reference evidence="2 3" key="1">
    <citation type="journal article" date="2012" name="Front. Microbiol.">
        <title>Redundancy and modularity in membrane-associated dissimilatory nitrate reduction in Bacillus.</title>
        <authorList>
            <person name="Heylen K."/>
            <person name="Keltjens J."/>
        </authorList>
    </citation>
    <scope>NUCLEOTIDE SEQUENCE [LARGE SCALE GENOMIC DNA]</scope>
    <source>
        <strain evidence="3">LMG 21833T</strain>
    </source>
</reference>